<protein>
    <submittedName>
        <fullName evidence="4">Tetratricopeptide repeat-containing protein</fullName>
    </submittedName>
</protein>
<comment type="caution">
    <text evidence="1">Lacks conserved residue(s) required for the propagation of feature annotation.</text>
</comment>
<name>A0A1N6VCX1_9GAMM</name>
<dbReference type="InterPro" id="IPR001789">
    <property type="entry name" value="Sig_transdc_resp-reg_receiver"/>
</dbReference>
<keyword evidence="2" id="KW-0802">TPR repeat</keyword>
<dbReference type="STRING" id="49186.SAMN05421647_108181"/>
<dbReference type="SMART" id="SM00448">
    <property type="entry name" value="REC"/>
    <property type="match status" value="1"/>
</dbReference>
<evidence type="ECO:0000259" key="3">
    <source>
        <dbReference type="PROSITE" id="PS50110"/>
    </source>
</evidence>
<dbReference type="Pfam" id="PF13181">
    <property type="entry name" value="TPR_8"/>
    <property type="match status" value="1"/>
</dbReference>
<dbReference type="Proteomes" id="UP000186895">
    <property type="component" value="Unassembled WGS sequence"/>
</dbReference>
<dbReference type="InterPro" id="IPR011006">
    <property type="entry name" value="CheY-like_superfamily"/>
</dbReference>
<dbReference type="InterPro" id="IPR011990">
    <property type="entry name" value="TPR-like_helical_dom_sf"/>
</dbReference>
<evidence type="ECO:0000256" key="1">
    <source>
        <dbReference type="PROSITE-ProRule" id="PRU00169"/>
    </source>
</evidence>
<dbReference type="RefSeq" id="WP_076464551.1">
    <property type="nucleotide sequence ID" value="NZ_FTMN01000008.1"/>
</dbReference>
<dbReference type="PROSITE" id="PS50110">
    <property type="entry name" value="RESPONSE_REGULATORY"/>
    <property type="match status" value="1"/>
</dbReference>
<dbReference type="Gene3D" id="3.40.50.2300">
    <property type="match status" value="1"/>
</dbReference>
<dbReference type="EMBL" id="FTMN01000008">
    <property type="protein sequence ID" value="SIQ75701.1"/>
    <property type="molecule type" value="Genomic_DNA"/>
</dbReference>
<proteinExistence type="predicted"/>
<organism evidence="4 5">
    <name type="scientific">Marinobacterium stanieri</name>
    <dbReference type="NCBI Taxonomy" id="49186"/>
    <lineage>
        <taxon>Bacteria</taxon>
        <taxon>Pseudomonadati</taxon>
        <taxon>Pseudomonadota</taxon>
        <taxon>Gammaproteobacteria</taxon>
        <taxon>Oceanospirillales</taxon>
        <taxon>Oceanospirillaceae</taxon>
        <taxon>Marinobacterium</taxon>
    </lineage>
</organism>
<feature type="domain" description="Response regulatory" evidence="3">
    <location>
        <begin position="12"/>
        <end position="131"/>
    </location>
</feature>
<dbReference type="InterPro" id="IPR019734">
    <property type="entry name" value="TPR_rpt"/>
</dbReference>
<evidence type="ECO:0000313" key="4">
    <source>
        <dbReference type="EMBL" id="SIQ75701.1"/>
    </source>
</evidence>
<dbReference type="AlphaFoldDB" id="A0A1N6VCX1"/>
<evidence type="ECO:0000256" key="2">
    <source>
        <dbReference type="PROSITE-ProRule" id="PRU00339"/>
    </source>
</evidence>
<dbReference type="Pfam" id="PF13174">
    <property type="entry name" value="TPR_6"/>
    <property type="match status" value="1"/>
</dbReference>
<dbReference type="GO" id="GO:0000160">
    <property type="term" value="P:phosphorelay signal transduction system"/>
    <property type="evidence" value="ECO:0007669"/>
    <property type="project" value="InterPro"/>
</dbReference>
<dbReference type="Gene3D" id="1.25.40.10">
    <property type="entry name" value="Tetratricopeptide repeat domain"/>
    <property type="match status" value="2"/>
</dbReference>
<gene>
    <name evidence="4" type="ORF">SAMN05421647_108181</name>
</gene>
<dbReference type="SMART" id="SM00028">
    <property type="entry name" value="TPR"/>
    <property type="match status" value="3"/>
</dbReference>
<keyword evidence="5" id="KW-1185">Reference proteome</keyword>
<dbReference type="Pfam" id="PF00072">
    <property type="entry name" value="Response_reg"/>
    <property type="match status" value="1"/>
</dbReference>
<dbReference type="PROSITE" id="PS50005">
    <property type="entry name" value="TPR"/>
    <property type="match status" value="1"/>
</dbReference>
<evidence type="ECO:0000313" key="5">
    <source>
        <dbReference type="Proteomes" id="UP000186895"/>
    </source>
</evidence>
<reference evidence="4 5" key="1">
    <citation type="submission" date="2017-01" db="EMBL/GenBank/DDBJ databases">
        <authorList>
            <person name="Mah S.A."/>
            <person name="Swanson W.J."/>
            <person name="Moy G.W."/>
            <person name="Vacquier V.D."/>
        </authorList>
    </citation>
    <scope>NUCLEOTIDE SEQUENCE [LARGE SCALE GENOMIC DNA]</scope>
    <source>
        <strain evidence="4 5">DSM 7027</strain>
    </source>
</reference>
<accession>A0A1N6VCX1</accession>
<dbReference type="SUPFAM" id="SSF52172">
    <property type="entry name" value="CheY-like"/>
    <property type="match status" value="1"/>
</dbReference>
<dbReference type="eggNOG" id="COG2204">
    <property type="taxonomic scope" value="Bacteria"/>
</dbReference>
<dbReference type="SUPFAM" id="SSF48452">
    <property type="entry name" value="TPR-like"/>
    <property type="match status" value="1"/>
</dbReference>
<sequence>MASRTVDYSNKSVLLIDSSGNLRSTIYYMLRELGVKNLLATTVNDKVLTLIQESSYDIILLGHNSSDSVTGMQLLEEARYRGYIRPTAGWIFMTSDASQEVVLHAIDSRPDDLLTRPFTIDELKSRLDQLVLRKQVLRPVEQSIEVGDLEGAVIACDDIPRQDTNYDYACRLKASLLIQLKRPDEAYEVLEPLFWQTQDKEIGLVMAESLAAMNRLNEAKELLGSLIENFPLLISAYDLLAKVHEKNGDLDDARDILKQATSKSPMGIPRQMELGRVATQTRVLDMAEGAYRKSIQLGRRSCYRSPEPYLRLANIRRLEMLDADSRRQIDLRNDFDVVLNNAEFAFPRDNTLKVRSNLLRAKICEDLGEASQAQQFRSVANEHNQSLEQPLQLDREQLLLSGDKVPMLEPETTQEPAAKGGVRRDHAMSDKVNRLGVKHYLAGKLSQAIRYFGLAIEYDPGNVPALLNLAQLFLEAARDNASKRDERFRMVDRYLRLTDRLPLEPAEKLRQTQLLKYRKQPLDTLPPGSLGSLLR</sequence>
<feature type="repeat" description="TPR" evidence="2">
    <location>
        <begin position="429"/>
        <end position="462"/>
    </location>
</feature>